<keyword evidence="4" id="KW-1185">Reference proteome</keyword>
<proteinExistence type="predicted"/>
<sequence length="305" mass="34037">MFRSPRRSAFTLIELLVVIAIFAILMGLLLAAVQRVREAASRAACQNKMRQLGIALHHYHDDQRKFPQAYNEYWNFNEPGEQPDPPDPRPRKSWATLILPYIELQNLEGQGILTGQQQIIELFMCNSDPRRSLASTDGYYKYLGPKFGLTSYLAVEGSAYTIGPSNTNMNLDFGGPKDGVIYRSSDTRLTDITDGTSNTVMVGERPPSPDPDLDWGWWGWSAYDSALAVTEDRSLVKAGCPKDNFYKPGLLFNPCDVHHFWSLHAGGGQWLFADGSVQFLRYSAASVLPALSTRAGNENASWANH</sequence>
<feature type="domain" description="DUF1559" evidence="2">
    <location>
        <begin position="34"/>
        <end position="283"/>
    </location>
</feature>
<dbReference type="InterPro" id="IPR027558">
    <property type="entry name" value="Pre_pil_HX9DG_C"/>
</dbReference>
<dbReference type="NCBIfam" id="TIGR04294">
    <property type="entry name" value="pre_pil_HX9DG"/>
    <property type="match status" value="1"/>
</dbReference>
<dbReference type="InterPro" id="IPR012902">
    <property type="entry name" value="N_methyl_site"/>
</dbReference>
<dbReference type="RefSeq" id="WP_168218921.1">
    <property type="nucleotide sequence ID" value="NZ_CP042425.1"/>
</dbReference>
<reference evidence="4" key="1">
    <citation type="submission" date="2019-08" db="EMBL/GenBank/DDBJ databases">
        <title>Limnoglobus roseus gen. nov., sp. nov., a novel freshwater planctomycete with a giant genome from the family Gemmataceae.</title>
        <authorList>
            <person name="Kulichevskaya I.S."/>
            <person name="Naumoff D.G."/>
            <person name="Miroshnikov K."/>
            <person name="Ivanova A."/>
            <person name="Philippov D.A."/>
            <person name="Hakobyan A."/>
            <person name="Rijpstra I.C."/>
            <person name="Sinninghe Damste J.S."/>
            <person name="Liesack W."/>
            <person name="Dedysh S.N."/>
        </authorList>
    </citation>
    <scope>NUCLEOTIDE SEQUENCE [LARGE SCALE GENOMIC DNA]</scope>
    <source>
        <strain evidence="4">PX52</strain>
    </source>
</reference>
<organism evidence="3 4">
    <name type="scientific">Limnoglobus roseus</name>
    <dbReference type="NCBI Taxonomy" id="2598579"/>
    <lineage>
        <taxon>Bacteria</taxon>
        <taxon>Pseudomonadati</taxon>
        <taxon>Planctomycetota</taxon>
        <taxon>Planctomycetia</taxon>
        <taxon>Gemmatales</taxon>
        <taxon>Gemmataceae</taxon>
        <taxon>Limnoglobus</taxon>
    </lineage>
</organism>
<dbReference type="EMBL" id="CP042425">
    <property type="protein sequence ID" value="QEL15408.1"/>
    <property type="molecule type" value="Genomic_DNA"/>
</dbReference>
<evidence type="ECO:0000313" key="3">
    <source>
        <dbReference type="EMBL" id="QEL15408.1"/>
    </source>
</evidence>
<keyword evidence="1" id="KW-0812">Transmembrane</keyword>
<feature type="transmembrane region" description="Helical" evidence="1">
    <location>
        <begin position="12"/>
        <end position="33"/>
    </location>
</feature>
<dbReference type="KEGG" id="lrs:PX52LOC_02327"/>
<evidence type="ECO:0000256" key="1">
    <source>
        <dbReference type="SAM" id="Phobius"/>
    </source>
</evidence>
<evidence type="ECO:0000313" key="4">
    <source>
        <dbReference type="Proteomes" id="UP000324974"/>
    </source>
</evidence>
<dbReference type="Proteomes" id="UP000324974">
    <property type="component" value="Chromosome"/>
</dbReference>
<gene>
    <name evidence="3" type="ORF">PX52LOC_02327</name>
</gene>
<evidence type="ECO:0000259" key="2">
    <source>
        <dbReference type="Pfam" id="PF07596"/>
    </source>
</evidence>
<dbReference type="Pfam" id="PF07963">
    <property type="entry name" value="N_methyl"/>
    <property type="match status" value="1"/>
</dbReference>
<dbReference type="NCBIfam" id="TIGR02532">
    <property type="entry name" value="IV_pilin_GFxxxE"/>
    <property type="match status" value="1"/>
</dbReference>
<dbReference type="Gene3D" id="3.30.700.10">
    <property type="entry name" value="Glycoprotein, Type 4 Pilin"/>
    <property type="match status" value="1"/>
</dbReference>
<protein>
    <recommendedName>
        <fullName evidence="2">DUF1559 domain-containing protein</fullName>
    </recommendedName>
</protein>
<dbReference type="Pfam" id="PF07596">
    <property type="entry name" value="SBP_bac_10"/>
    <property type="match status" value="1"/>
</dbReference>
<dbReference type="PANTHER" id="PTHR30093">
    <property type="entry name" value="GENERAL SECRETION PATHWAY PROTEIN G"/>
    <property type="match status" value="1"/>
</dbReference>
<dbReference type="SUPFAM" id="SSF54523">
    <property type="entry name" value="Pili subunits"/>
    <property type="match status" value="1"/>
</dbReference>
<keyword evidence="1" id="KW-1133">Transmembrane helix</keyword>
<dbReference type="PANTHER" id="PTHR30093:SF2">
    <property type="entry name" value="TYPE II SECRETION SYSTEM PROTEIN H"/>
    <property type="match status" value="1"/>
</dbReference>
<dbReference type="AlphaFoldDB" id="A0A5C1AE98"/>
<keyword evidence="1" id="KW-0472">Membrane</keyword>
<accession>A0A5C1AE98</accession>
<name>A0A5C1AE98_9BACT</name>
<dbReference type="InterPro" id="IPR011453">
    <property type="entry name" value="DUF1559"/>
</dbReference>
<dbReference type="InterPro" id="IPR045584">
    <property type="entry name" value="Pilin-like"/>
</dbReference>